<dbReference type="InterPro" id="IPR044643">
    <property type="entry name" value="TrpF_fam"/>
</dbReference>
<dbReference type="Pfam" id="PF00697">
    <property type="entry name" value="PRAI"/>
    <property type="match status" value="1"/>
</dbReference>
<dbReference type="PANTHER" id="PTHR42894">
    <property type="entry name" value="N-(5'-PHOSPHORIBOSYL)ANTHRANILATE ISOMERASE"/>
    <property type="match status" value="1"/>
</dbReference>
<sequence>MTPLGEGTPGRPADAGPVWIKICGIRDAEAAFAAVEAGADALGFVFAPSPRRIDPDGAARIVAAVRGRVARGDGDGGARAPASVGVFVDAPVTEMVAVARHVGLTHIQLHGDEPESVVAALQERGFGVIRAVPVPRPGVADHGTAAPLPALALTTRADRVLVDAAAPGRRGGTGRLADWAAAARLARRRPVILAGGLDPGNVAEAIRVVRPWGVDVSSGVERARGVKDPERIARFVAAARAAAPRTGGGVAAGSGASRDGSLAGGVGAGPRARGGDACVPPPAGG</sequence>
<evidence type="ECO:0000256" key="9">
    <source>
        <dbReference type="HAMAP-Rule" id="MF_00135"/>
    </source>
</evidence>
<reference evidence="12 13" key="1">
    <citation type="submission" date="2023-08" db="EMBL/GenBank/DDBJ databases">
        <title>Genome sequence of Thermaerobacter compostii strain Ins1, a spore-forming filamentous bacterium isolated from a deep geothermal reservoir.</title>
        <authorList>
            <person name="Bregnard D."/>
            <person name="Gonzalez D."/>
            <person name="Junier P."/>
        </authorList>
    </citation>
    <scope>NUCLEOTIDE SEQUENCE [LARGE SCALE GENOMIC DNA]</scope>
    <source>
        <strain evidence="12 13">Ins1</strain>
    </source>
</reference>
<dbReference type="PANTHER" id="PTHR42894:SF1">
    <property type="entry name" value="N-(5'-PHOSPHORIBOSYL)ANTHRANILATE ISOMERASE"/>
    <property type="match status" value="1"/>
</dbReference>
<dbReference type="Proteomes" id="UP001304683">
    <property type="component" value="Chromosome"/>
</dbReference>
<dbReference type="InterPro" id="IPR013785">
    <property type="entry name" value="Aldolase_TIM"/>
</dbReference>
<evidence type="ECO:0000256" key="1">
    <source>
        <dbReference type="ARBA" id="ARBA00001164"/>
    </source>
</evidence>
<evidence type="ECO:0000256" key="3">
    <source>
        <dbReference type="ARBA" id="ARBA00012572"/>
    </source>
</evidence>
<dbReference type="EMBL" id="CP132508">
    <property type="protein sequence ID" value="WPD18218.1"/>
    <property type="molecule type" value="Genomic_DNA"/>
</dbReference>
<dbReference type="EC" id="5.3.1.24" evidence="3 9"/>
<dbReference type="HAMAP" id="MF_00135">
    <property type="entry name" value="PRAI"/>
    <property type="match status" value="1"/>
</dbReference>
<keyword evidence="7 9" id="KW-0057">Aromatic amino acid biosynthesis</keyword>
<keyword evidence="6 9" id="KW-0822">Tryptophan biosynthesis</keyword>
<comment type="catalytic activity">
    <reaction evidence="1 9">
        <text>N-(5-phospho-beta-D-ribosyl)anthranilate = 1-(2-carboxyphenylamino)-1-deoxy-D-ribulose 5-phosphate</text>
        <dbReference type="Rhea" id="RHEA:21540"/>
        <dbReference type="ChEBI" id="CHEBI:18277"/>
        <dbReference type="ChEBI" id="CHEBI:58613"/>
        <dbReference type="EC" id="5.3.1.24"/>
    </reaction>
</comment>
<keyword evidence="8 9" id="KW-0413">Isomerase</keyword>
<keyword evidence="13" id="KW-1185">Reference proteome</keyword>
<evidence type="ECO:0000313" key="13">
    <source>
        <dbReference type="Proteomes" id="UP001304683"/>
    </source>
</evidence>
<gene>
    <name evidence="9" type="primary">trpF</name>
    <name evidence="12" type="ORF">Q5761_07435</name>
</gene>
<evidence type="ECO:0000256" key="6">
    <source>
        <dbReference type="ARBA" id="ARBA00022822"/>
    </source>
</evidence>
<evidence type="ECO:0000256" key="10">
    <source>
        <dbReference type="SAM" id="MobiDB-lite"/>
    </source>
</evidence>
<organism evidence="12 13">
    <name type="scientific">Thermaerobacter composti</name>
    <dbReference type="NCBI Taxonomy" id="554949"/>
    <lineage>
        <taxon>Bacteria</taxon>
        <taxon>Bacillati</taxon>
        <taxon>Bacillota</taxon>
        <taxon>Clostridia</taxon>
        <taxon>Eubacteriales</taxon>
        <taxon>Clostridiales Family XVII. Incertae Sedis</taxon>
        <taxon>Thermaerobacter</taxon>
    </lineage>
</organism>
<feature type="domain" description="N-(5'phosphoribosyl) anthranilate isomerase (PRAI)" evidence="11">
    <location>
        <begin position="20"/>
        <end position="237"/>
    </location>
</feature>
<proteinExistence type="inferred from homology"/>
<protein>
    <recommendedName>
        <fullName evidence="4 9">N-(5'-phosphoribosyl)anthranilate isomerase</fullName>
        <shortName evidence="9">PRAI</shortName>
        <ecNumber evidence="3 9">5.3.1.24</ecNumber>
    </recommendedName>
</protein>
<feature type="region of interest" description="Disordered" evidence="10">
    <location>
        <begin position="246"/>
        <end position="285"/>
    </location>
</feature>
<evidence type="ECO:0000256" key="5">
    <source>
        <dbReference type="ARBA" id="ARBA00022605"/>
    </source>
</evidence>
<dbReference type="CDD" id="cd00405">
    <property type="entry name" value="PRAI"/>
    <property type="match status" value="1"/>
</dbReference>
<evidence type="ECO:0000259" key="11">
    <source>
        <dbReference type="Pfam" id="PF00697"/>
    </source>
</evidence>
<dbReference type="GO" id="GO:0016853">
    <property type="term" value="F:isomerase activity"/>
    <property type="evidence" value="ECO:0007669"/>
    <property type="project" value="UniProtKB-KW"/>
</dbReference>
<comment type="similarity">
    <text evidence="9">Belongs to the TrpF family.</text>
</comment>
<dbReference type="RefSeq" id="WP_318750070.1">
    <property type="nucleotide sequence ID" value="NZ_CP132508.1"/>
</dbReference>
<name>A0ABZ0QME8_9FIRM</name>
<dbReference type="SUPFAM" id="SSF51366">
    <property type="entry name" value="Ribulose-phoshate binding barrel"/>
    <property type="match status" value="1"/>
</dbReference>
<dbReference type="InterPro" id="IPR001240">
    <property type="entry name" value="PRAI_dom"/>
</dbReference>
<keyword evidence="5 9" id="KW-0028">Amino-acid biosynthesis</keyword>
<evidence type="ECO:0000256" key="4">
    <source>
        <dbReference type="ARBA" id="ARBA00022272"/>
    </source>
</evidence>
<comment type="pathway">
    <text evidence="2 9">Amino-acid biosynthesis; L-tryptophan biosynthesis; L-tryptophan from chorismate: step 3/5.</text>
</comment>
<evidence type="ECO:0000313" key="12">
    <source>
        <dbReference type="EMBL" id="WPD18218.1"/>
    </source>
</evidence>
<accession>A0ABZ0QME8</accession>
<evidence type="ECO:0000256" key="8">
    <source>
        <dbReference type="ARBA" id="ARBA00023235"/>
    </source>
</evidence>
<dbReference type="InterPro" id="IPR011060">
    <property type="entry name" value="RibuloseP-bd_barrel"/>
</dbReference>
<dbReference type="Gene3D" id="3.20.20.70">
    <property type="entry name" value="Aldolase class I"/>
    <property type="match status" value="1"/>
</dbReference>
<evidence type="ECO:0000256" key="2">
    <source>
        <dbReference type="ARBA" id="ARBA00004664"/>
    </source>
</evidence>
<evidence type="ECO:0000256" key="7">
    <source>
        <dbReference type="ARBA" id="ARBA00023141"/>
    </source>
</evidence>